<evidence type="ECO:0000256" key="2">
    <source>
        <dbReference type="ARBA" id="ARBA00004418"/>
    </source>
</evidence>
<dbReference type="InterPro" id="IPR018392">
    <property type="entry name" value="LysM"/>
</dbReference>
<dbReference type="Proteomes" id="UP000596074">
    <property type="component" value="Chromosome"/>
</dbReference>
<comment type="similarity">
    <text evidence="3">Belongs to the N-acetylmuramoyl-L-alanine amidase 3 family.</text>
</comment>
<dbReference type="SMART" id="SM00257">
    <property type="entry name" value="LysM"/>
    <property type="match status" value="1"/>
</dbReference>
<protein>
    <recommendedName>
        <fullName evidence="9">N-acetylmuramoyl-L-alanine amidase AmiC</fullName>
        <ecNumber evidence="4">3.5.1.28</ecNumber>
    </recommendedName>
</protein>
<sequence length="437" mass="48219">MKWLLPLVGLFSVWVQADVRDVRIWPGPDGDTRIVLDLTKALEHRAFDLSAPSRVVLDISNARMLKDLDQVDLTGSPVRTLRSGRHGQNDLRFVIELREGQEFRTFPLPPNDIYGHRLVVDLTARPTPRVVGNQAISIPAPVKQSTGRTVTRDVIVAIDAGHGGEDPGAIGPGRVMEKHVVLAIAKELQRLLQDEPGFTPLLIRTGDYYLGLRERASKARAAGADFFISIHADAFKHPSARGGSVFMLSDRGASSEMASYLADKENQSDSIGGVKLENADDHLAMTLVDLSMTNKRKESVQLGSHILEQMGGIAKLHKSQVEEANFMVLKTLSVPALLVETGFISNPQEARALADRNYQKKMARAIFTGTTRYFRRFPPDNMQLAQAPASRVYVVRRGDTLSDIAVREGVAVTALRRANDLKSDQLRIGQQLQIPRS</sequence>
<dbReference type="AlphaFoldDB" id="A0A9X7UWE1"/>
<dbReference type="PANTHER" id="PTHR30404:SF0">
    <property type="entry name" value="N-ACETYLMURAMOYL-L-ALANINE AMIDASE AMIC"/>
    <property type="match status" value="1"/>
</dbReference>
<dbReference type="Gene3D" id="3.10.350.10">
    <property type="entry name" value="LysM domain"/>
    <property type="match status" value="1"/>
</dbReference>
<evidence type="ECO:0000256" key="4">
    <source>
        <dbReference type="ARBA" id="ARBA00011901"/>
    </source>
</evidence>
<keyword evidence="6" id="KW-0574">Periplasm</keyword>
<evidence type="ECO:0000256" key="5">
    <source>
        <dbReference type="ARBA" id="ARBA00022729"/>
    </source>
</evidence>
<dbReference type="Pfam" id="PF01476">
    <property type="entry name" value="LysM"/>
    <property type="match status" value="1"/>
</dbReference>
<evidence type="ECO:0000256" key="1">
    <source>
        <dbReference type="ARBA" id="ARBA00001561"/>
    </source>
</evidence>
<dbReference type="RefSeq" id="WP_228345812.1">
    <property type="nucleotide sequence ID" value="NZ_CP046056.1"/>
</dbReference>
<organism evidence="11 12">
    <name type="scientific">Venatoribacter cucullus</name>
    <dbReference type="NCBI Taxonomy" id="2661630"/>
    <lineage>
        <taxon>Bacteria</taxon>
        <taxon>Pseudomonadati</taxon>
        <taxon>Pseudomonadota</taxon>
        <taxon>Gammaproteobacteria</taxon>
        <taxon>Oceanospirillales</taxon>
        <taxon>Oceanospirillaceae</taxon>
        <taxon>Venatoribacter</taxon>
    </lineage>
</organism>
<proteinExistence type="inferred from homology"/>
<dbReference type="CDD" id="cd02696">
    <property type="entry name" value="MurNAc-LAA"/>
    <property type="match status" value="1"/>
</dbReference>
<keyword evidence="8" id="KW-0961">Cell wall biogenesis/degradation</keyword>
<dbReference type="PANTHER" id="PTHR30404">
    <property type="entry name" value="N-ACETYLMURAMOYL-L-ALANINE AMIDASE"/>
    <property type="match status" value="1"/>
</dbReference>
<dbReference type="KEGG" id="vcw:GJQ55_01825"/>
<dbReference type="InterPro" id="IPR002508">
    <property type="entry name" value="MurNAc-LAA_cat"/>
</dbReference>
<dbReference type="GO" id="GO:0071555">
    <property type="term" value="P:cell wall organization"/>
    <property type="evidence" value="ECO:0007669"/>
    <property type="project" value="UniProtKB-KW"/>
</dbReference>
<dbReference type="CDD" id="cd00118">
    <property type="entry name" value="LysM"/>
    <property type="match status" value="1"/>
</dbReference>
<keyword evidence="5" id="KW-0732">Signal</keyword>
<dbReference type="GO" id="GO:0009253">
    <property type="term" value="P:peptidoglycan catabolic process"/>
    <property type="evidence" value="ECO:0007669"/>
    <property type="project" value="InterPro"/>
</dbReference>
<dbReference type="GO" id="GO:0030288">
    <property type="term" value="C:outer membrane-bounded periplasmic space"/>
    <property type="evidence" value="ECO:0007669"/>
    <property type="project" value="TreeGrafter"/>
</dbReference>
<comment type="catalytic activity">
    <reaction evidence="1">
        <text>Hydrolyzes the link between N-acetylmuramoyl residues and L-amino acid residues in certain cell-wall glycopeptides.</text>
        <dbReference type="EC" id="3.5.1.28"/>
    </reaction>
</comment>
<dbReference type="GO" id="GO:0008745">
    <property type="term" value="F:N-acetylmuramoyl-L-alanine amidase activity"/>
    <property type="evidence" value="ECO:0007669"/>
    <property type="project" value="UniProtKB-EC"/>
</dbReference>
<dbReference type="SUPFAM" id="SSF53187">
    <property type="entry name" value="Zn-dependent exopeptidases"/>
    <property type="match status" value="1"/>
</dbReference>
<evidence type="ECO:0000313" key="11">
    <source>
        <dbReference type="EMBL" id="QQD23288.1"/>
    </source>
</evidence>
<evidence type="ECO:0000256" key="8">
    <source>
        <dbReference type="ARBA" id="ARBA00023316"/>
    </source>
</evidence>
<dbReference type="EC" id="3.5.1.28" evidence="4"/>
<gene>
    <name evidence="11" type="ORF">GJQ55_01825</name>
</gene>
<comment type="subcellular location">
    <subcellularLocation>
        <location evidence="2">Periplasm</location>
    </subcellularLocation>
</comment>
<evidence type="ECO:0000313" key="12">
    <source>
        <dbReference type="Proteomes" id="UP000596074"/>
    </source>
</evidence>
<dbReference type="SMART" id="SM00646">
    <property type="entry name" value="Ami_3"/>
    <property type="match status" value="1"/>
</dbReference>
<evidence type="ECO:0000259" key="10">
    <source>
        <dbReference type="PROSITE" id="PS51782"/>
    </source>
</evidence>
<keyword evidence="7" id="KW-0378">Hydrolase</keyword>
<accession>A0A9X7UWE1</accession>
<dbReference type="Pfam" id="PF01520">
    <property type="entry name" value="Amidase_3"/>
    <property type="match status" value="1"/>
</dbReference>
<dbReference type="Pfam" id="PF11741">
    <property type="entry name" value="AMIN"/>
    <property type="match status" value="1"/>
</dbReference>
<dbReference type="Gene3D" id="3.40.630.40">
    <property type="entry name" value="Zn-dependent exopeptidases"/>
    <property type="match status" value="1"/>
</dbReference>
<evidence type="ECO:0000256" key="3">
    <source>
        <dbReference type="ARBA" id="ARBA00010860"/>
    </source>
</evidence>
<dbReference type="EMBL" id="CP046056">
    <property type="protein sequence ID" value="QQD23288.1"/>
    <property type="molecule type" value="Genomic_DNA"/>
</dbReference>
<dbReference type="FunFam" id="3.40.630.40:FF:000001">
    <property type="entry name" value="N-acetylmuramoyl-L-alanine amidase"/>
    <property type="match status" value="1"/>
</dbReference>
<evidence type="ECO:0000256" key="9">
    <source>
        <dbReference type="ARBA" id="ARBA00074581"/>
    </source>
</evidence>
<dbReference type="Gene3D" id="2.60.40.3500">
    <property type="match status" value="1"/>
</dbReference>
<feature type="domain" description="LysM" evidence="10">
    <location>
        <begin position="391"/>
        <end position="434"/>
    </location>
</feature>
<dbReference type="PROSITE" id="PS51782">
    <property type="entry name" value="LYSM"/>
    <property type="match status" value="1"/>
</dbReference>
<keyword evidence="12" id="KW-1185">Reference proteome</keyword>
<dbReference type="SUPFAM" id="SSF54106">
    <property type="entry name" value="LysM domain"/>
    <property type="match status" value="1"/>
</dbReference>
<name>A0A9X7UWE1_9GAMM</name>
<dbReference type="InterPro" id="IPR036779">
    <property type="entry name" value="LysM_dom_sf"/>
</dbReference>
<dbReference type="InterPro" id="IPR050695">
    <property type="entry name" value="N-acetylmuramoyl_amidase_3"/>
</dbReference>
<evidence type="ECO:0000256" key="7">
    <source>
        <dbReference type="ARBA" id="ARBA00022801"/>
    </source>
</evidence>
<dbReference type="InterPro" id="IPR021731">
    <property type="entry name" value="AMIN_dom"/>
</dbReference>
<evidence type="ECO:0000256" key="6">
    <source>
        <dbReference type="ARBA" id="ARBA00022764"/>
    </source>
</evidence>
<reference evidence="11 12" key="1">
    <citation type="submission" date="2019-11" db="EMBL/GenBank/DDBJ databases">
        <title>Venatorbacter sp. nov. a predator of Campylobacter and other Gram-negative bacteria.</title>
        <authorList>
            <person name="Saeedi A."/>
            <person name="Cummings N.J."/>
            <person name="Connerton I.F."/>
            <person name="Connerton P.L."/>
        </authorList>
    </citation>
    <scope>NUCLEOTIDE SEQUENCE [LARGE SCALE GENOMIC DNA]</scope>
    <source>
        <strain evidence="11">XL5</strain>
    </source>
</reference>